<proteinExistence type="predicted"/>
<dbReference type="InterPro" id="IPR027417">
    <property type="entry name" value="P-loop_NTPase"/>
</dbReference>
<dbReference type="Proteomes" id="UP000000851">
    <property type="component" value="Chromosome"/>
</dbReference>
<dbReference type="InterPro" id="IPR041664">
    <property type="entry name" value="AAA_16"/>
</dbReference>
<keyword evidence="2" id="KW-0067">ATP-binding</keyword>
<dbReference type="GO" id="GO:0005737">
    <property type="term" value="C:cytoplasm"/>
    <property type="evidence" value="ECO:0007669"/>
    <property type="project" value="TreeGrafter"/>
</dbReference>
<dbReference type="PANTHER" id="PTHR16305:SF35">
    <property type="entry name" value="TRANSCRIPTIONAL ACTIVATOR DOMAIN"/>
    <property type="match status" value="1"/>
</dbReference>
<accession>C7PZQ6</accession>
<dbReference type="PANTHER" id="PTHR16305">
    <property type="entry name" value="TESTICULAR SOLUBLE ADENYLYL CYCLASE"/>
    <property type="match status" value="1"/>
</dbReference>
<dbReference type="PROSITE" id="PS50043">
    <property type="entry name" value="HTH_LUXR_2"/>
    <property type="match status" value="1"/>
</dbReference>
<dbReference type="RefSeq" id="WP_015793300.1">
    <property type="nucleotide sequence ID" value="NC_013131.1"/>
</dbReference>
<gene>
    <name evidence="4" type="ordered locus">Caci_4710</name>
</gene>
<reference evidence="4 5" key="1">
    <citation type="journal article" date="2009" name="Stand. Genomic Sci.">
        <title>Complete genome sequence of Catenulispora acidiphila type strain (ID 139908).</title>
        <authorList>
            <person name="Copeland A."/>
            <person name="Lapidus A."/>
            <person name="Glavina Del Rio T."/>
            <person name="Nolan M."/>
            <person name="Lucas S."/>
            <person name="Chen F."/>
            <person name="Tice H."/>
            <person name="Cheng J.F."/>
            <person name="Bruce D."/>
            <person name="Goodwin L."/>
            <person name="Pitluck S."/>
            <person name="Mikhailova N."/>
            <person name="Pati A."/>
            <person name="Ivanova N."/>
            <person name="Mavromatis K."/>
            <person name="Chen A."/>
            <person name="Palaniappan K."/>
            <person name="Chain P."/>
            <person name="Land M."/>
            <person name="Hauser L."/>
            <person name="Chang Y.J."/>
            <person name="Jeffries C.D."/>
            <person name="Chertkov O."/>
            <person name="Brettin T."/>
            <person name="Detter J.C."/>
            <person name="Han C."/>
            <person name="Ali Z."/>
            <person name="Tindall B.J."/>
            <person name="Goker M."/>
            <person name="Bristow J."/>
            <person name="Eisen J.A."/>
            <person name="Markowitz V."/>
            <person name="Hugenholtz P."/>
            <person name="Kyrpides N.C."/>
            <person name="Klenk H.P."/>
        </authorList>
    </citation>
    <scope>NUCLEOTIDE SEQUENCE [LARGE SCALE GENOMIC DNA]</scope>
    <source>
        <strain evidence="5">DSM 44928 / JCM 14897 / NBRC 102108 / NRRL B-24433 / ID139908</strain>
    </source>
</reference>
<dbReference type="GO" id="GO:0003677">
    <property type="term" value="F:DNA binding"/>
    <property type="evidence" value="ECO:0007669"/>
    <property type="project" value="InterPro"/>
</dbReference>
<dbReference type="PRINTS" id="PR00038">
    <property type="entry name" value="HTHLUXR"/>
</dbReference>
<dbReference type="AlphaFoldDB" id="C7PZQ6"/>
<evidence type="ECO:0000256" key="2">
    <source>
        <dbReference type="ARBA" id="ARBA00022840"/>
    </source>
</evidence>
<dbReference type="GO" id="GO:0006355">
    <property type="term" value="P:regulation of DNA-templated transcription"/>
    <property type="evidence" value="ECO:0007669"/>
    <property type="project" value="InterPro"/>
</dbReference>
<dbReference type="SUPFAM" id="SSF48452">
    <property type="entry name" value="TPR-like"/>
    <property type="match status" value="1"/>
</dbReference>
<dbReference type="GO" id="GO:0004016">
    <property type="term" value="F:adenylate cyclase activity"/>
    <property type="evidence" value="ECO:0007669"/>
    <property type="project" value="TreeGrafter"/>
</dbReference>
<dbReference type="eggNOG" id="COG2909">
    <property type="taxonomic scope" value="Bacteria"/>
</dbReference>
<sequence>MAVPSRHAEDHTETVAWSGAGFAFVGRERELGLLLAGVRHPPAVVLVEGEAGIGKSRLVHEAAAAVAAAGRRVLTGLCHPLREPYPYGPVIDALRKAGDWLPPVADLPPSAGVLAPLLPDLAARLPAAPRPAADAHAKRFQLVNGLRSFLAALGPAVLVVEDAHWIDEATRELLLLLTRDMPEQLSLVLTYRNEDLPPGGSVLGPAYRRQPGVSGAAIHLNPLSGPDVQALAHAALGPHATVELSTVLYQRSEGLPLAAEEDLITLAERGPGEGPDPPGSLLDDLAHAEVPRGLREAFTERLSALSAAARTVVEAAAVLDVPAAEQLLARVADLEPEQASRGLTEALGVAVLQETDTDRYFFRHVLAQRVAYEQMPGPLRARLHRRAIAVLETRSPPPLVQIAHHSQHLGDPQAWLERAEAAAWQAIGLGDSGTAAALLHQILEQPGVAGDRRSRAALALGVIAVNGVDYVTDARALRRILADPQLPIATRGEIRLSLGLLMVNHAGDRAGFREVRRAAEELADRPDRAARAMVALAMNERDENGVRAWEWMERADAEAARCPDPAVSAAAQATRLTLLAREGDPGVWALTDQLPRTSADDEVMRQSVRALYNTGELAIELGHDRRAARMLHESRDLATRVSFPRMECYSRIALLRLDALAGDWEDVENRFTGLCSEYPDIAMAKTDEALTVGQVAAARGLRARAAELFTAAAAYGEMESQVTAGLRAAAGLIAVRLAADAEQDAWAIAEPAVATLRRAGAWARGSGLVPAAVEAALACGYRDAAERLVADAEDGLRDRDAPAATAELCLARGLLKRGSDDAAAAVRDFESARQQWSDIGRPYESAQACERLGVALSASGDGEAAGVRLTEALAAYDRLGAAHDAARCRHTLRDLGLVKAAGRGRRGYGDELSPRERQVAELVAGGATNHDIAEALFLSPRTVEQHVARMLRKLGTTRAGVASVLRGRERQRG</sequence>
<protein>
    <submittedName>
        <fullName evidence="4">Transcriptional regulator, LuxR family</fullName>
    </submittedName>
</protein>
<keyword evidence="5" id="KW-1185">Reference proteome</keyword>
<evidence type="ECO:0000256" key="1">
    <source>
        <dbReference type="ARBA" id="ARBA00022741"/>
    </source>
</evidence>
<evidence type="ECO:0000313" key="4">
    <source>
        <dbReference type="EMBL" id="ACU73571.1"/>
    </source>
</evidence>
<dbReference type="OrthoDB" id="5476461at2"/>
<organism evidence="4 5">
    <name type="scientific">Catenulispora acidiphila (strain DSM 44928 / JCM 14897 / NBRC 102108 / NRRL B-24433 / ID139908)</name>
    <dbReference type="NCBI Taxonomy" id="479433"/>
    <lineage>
        <taxon>Bacteria</taxon>
        <taxon>Bacillati</taxon>
        <taxon>Actinomycetota</taxon>
        <taxon>Actinomycetes</taxon>
        <taxon>Catenulisporales</taxon>
        <taxon>Catenulisporaceae</taxon>
        <taxon>Catenulispora</taxon>
    </lineage>
</organism>
<name>C7PZQ6_CATAD</name>
<dbReference type="HOGENOM" id="CLU_006850_0_1_11"/>
<dbReference type="InterPro" id="IPR016032">
    <property type="entry name" value="Sig_transdc_resp-reg_C-effctor"/>
</dbReference>
<dbReference type="Pfam" id="PF13191">
    <property type="entry name" value="AAA_16"/>
    <property type="match status" value="1"/>
</dbReference>
<evidence type="ECO:0000259" key="3">
    <source>
        <dbReference type="PROSITE" id="PS50043"/>
    </source>
</evidence>
<dbReference type="GO" id="GO:0005524">
    <property type="term" value="F:ATP binding"/>
    <property type="evidence" value="ECO:0007669"/>
    <property type="project" value="UniProtKB-KW"/>
</dbReference>
<dbReference type="SMART" id="SM00421">
    <property type="entry name" value="HTH_LUXR"/>
    <property type="match status" value="1"/>
</dbReference>
<evidence type="ECO:0000313" key="5">
    <source>
        <dbReference type="Proteomes" id="UP000000851"/>
    </source>
</evidence>
<dbReference type="SUPFAM" id="SSF46894">
    <property type="entry name" value="C-terminal effector domain of the bipartite response regulators"/>
    <property type="match status" value="1"/>
</dbReference>
<dbReference type="PROSITE" id="PS00622">
    <property type="entry name" value="HTH_LUXR_1"/>
    <property type="match status" value="1"/>
</dbReference>
<feature type="domain" description="HTH luxR-type" evidence="3">
    <location>
        <begin position="905"/>
        <end position="970"/>
    </location>
</feature>
<dbReference type="SUPFAM" id="SSF52540">
    <property type="entry name" value="P-loop containing nucleoside triphosphate hydrolases"/>
    <property type="match status" value="1"/>
</dbReference>
<dbReference type="Pfam" id="PF00196">
    <property type="entry name" value="GerE"/>
    <property type="match status" value="1"/>
</dbReference>
<dbReference type="STRING" id="479433.Caci_4710"/>
<dbReference type="InParanoid" id="C7PZQ6"/>
<dbReference type="CDD" id="cd06170">
    <property type="entry name" value="LuxR_C_like"/>
    <property type="match status" value="1"/>
</dbReference>
<dbReference type="InterPro" id="IPR011990">
    <property type="entry name" value="TPR-like_helical_dom_sf"/>
</dbReference>
<keyword evidence="1" id="KW-0547">Nucleotide-binding</keyword>
<dbReference type="EMBL" id="CP001700">
    <property type="protein sequence ID" value="ACU73571.1"/>
    <property type="molecule type" value="Genomic_DNA"/>
</dbReference>
<dbReference type="KEGG" id="cai:Caci_4710"/>
<dbReference type="Gene3D" id="1.10.10.10">
    <property type="entry name" value="Winged helix-like DNA-binding domain superfamily/Winged helix DNA-binding domain"/>
    <property type="match status" value="1"/>
</dbReference>
<dbReference type="InterPro" id="IPR036388">
    <property type="entry name" value="WH-like_DNA-bd_sf"/>
</dbReference>
<dbReference type="InterPro" id="IPR000792">
    <property type="entry name" value="Tscrpt_reg_LuxR_C"/>
</dbReference>